<dbReference type="Pfam" id="PF11236">
    <property type="entry name" value="DUF3037"/>
    <property type="match status" value="1"/>
</dbReference>
<reference evidence="1 2" key="1">
    <citation type="submission" date="2020-08" db="EMBL/GenBank/DDBJ databases">
        <title>Genomic Encyclopedia of Type Strains, Phase IV (KMG-V): Genome sequencing to study the core and pangenomes of soil and plant-associated prokaryotes.</title>
        <authorList>
            <person name="Whitman W."/>
        </authorList>
    </citation>
    <scope>NUCLEOTIDE SEQUENCE [LARGE SCALE GENOMIC DNA]</scope>
    <source>
        <strain evidence="1 2">B3ACCR2</strain>
    </source>
</reference>
<organism evidence="1 2">
    <name type="scientific">Terracoccus luteus</name>
    <dbReference type="NCBI Taxonomy" id="53356"/>
    <lineage>
        <taxon>Bacteria</taxon>
        <taxon>Bacillati</taxon>
        <taxon>Actinomycetota</taxon>
        <taxon>Actinomycetes</taxon>
        <taxon>Micrococcales</taxon>
        <taxon>Intrasporangiaceae</taxon>
        <taxon>Terracoccus</taxon>
    </lineage>
</organism>
<proteinExistence type="predicted"/>
<sequence length="137" mass="14948">MAAPRGRGLAVIAYQYVALRLVPRVDREEFVNVGVVLYAQETDFLDAAWALDEHRARALAPACDLEGVRAMLEQVRAVCRGEPGRGRPSLDRLGQRFGWIIAPRSTVVQPGPVHGGLCADPASELGRLLQRLVLPPT</sequence>
<dbReference type="Proteomes" id="UP000590811">
    <property type="component" value="Unassembled WGS sequence"/>
</dbReference>
<protein>
    <recommendedName>
        <fullName evidence="3">DUF3037 family protein</fullName>
    </recommendedName>
</protein>
<comment type="caution">
    <text evidence="1">The sequence shown here is derived from an EMBL/GenBank/DDBJ whole genome shotgun (WGS) entry which is preliminary data.</text>
</comment>
<evidence type="ECO:0008006" key="3">
    <source>
        <dbReference type="Google" id="ProtNLM"/>
    </source>
</evidence>
<dbReference type="RefSeq" id="WP_253354668.1">
    <property type="nucleotide sequence ID" value="NZ_JACHVT010000006.1"/>
</dbReference>
<evidence type="ECO:0000313" key="2">
    <source>
        <dbReference type="Proteomes" id="UP000590811"/>
    </source>
</evidence>
<name>A0A839PVZ7_9MICO</name>
<dbReference type="InterPro" id="IPR021398">
    <property type="entry name" value="DUF3037"/>
</dbReference>
<evidence type="ECO:0000313" key="1">
    <source>
        <dbReference type="EMBL" id="MBB2987687.1"/>
    </source>
</evidence>
<gene>
    <name evidence="1" type="ORF">FHW14_002873</name>
</gene>
<accession>A0A839PVZ7</accession>
<dbReference type="EMBL" id="JACHVT010000006">
    <property type="protein sequence ID" value="MBB2987687.1"/>
    <property type="molecule type" value="Genomic_DNA"/>
</dbReference>
<dbReference type="AlphaFoldDB" id="A0A839PVZ7"/>